<feature type="transmembrane region" description="Helical" evidence="5">
    <location>
        <begin position="280"/>
        <end position="300"/>
    </location>
</feature>
<name>E3MTJ7_CAERE</name>
<feature type="transmembrane region" description="Helical" evidence="5">
    <location>
        <begin position="242"/>
        <end position="268"/>
    </location>
</feature>
<dbReference type="PANTHER" id="PTHR22751:SF286">
    <property type="entry name" value="G_PROTEIN_RECEP_F1_2 DOMAIN-CONTAINING PROTEIN"/>
    <property type="match status" value="1"/>
</dbReference>
<keyword evidence="8" id="KW-1185">Reference proteome</keyword>
<dbReference type="GO" id="GO:0016020">
    <property type="term" value="C:membrane"/>
    <property type="evidence" value="ECO:0007669"/>
    <property type="project" value="UniProtKB-SubCell"/>
</dbReference>
<evidence type="ECO:0000256" key="5">
    <source>
        <dbReference type="SAM" id="Phobius"/>
    </source>
</evidence>
<dbReference type="PROSITE" id="PS50262">
    <property type="entry name" value="G_PROTEIN_RECEP_F1_2"/>
    <property type="match status" value="1"/>
</dbReference>
<evidence type="ECO:0000256" key="3">
    <source>
        <dbReference type="ARBA" id="ARBA00022989"/>
    </source>
</evidence>
<evidence type="ECO:0000256" key="1">
    <source>
        <dbReference type="ARBA" id="ARBA00004370"/>
    </source>
</evidence>
<feature type="transmembrane region" description="Helical" evidence="5">
    <location>
        <begin position="138"/>
        <end position="160"/>
    </location>
</feature>
<feature type="transmembrane region" description="Helical" evidence="5">
    <location>
        <begin position="20"/>
        <end position="38"/>
    </location>
</feature>
<evidence type="ECO:0000259" key="6">
    <source>
        <dbReference type="PROSITE" id="PS50262"/>
    </source>
</evidence>
<dbReference type="Gene3D" id="1.20.1070.10">
    <property type="entry name" value="Rhodopsin 7-helix transmembrane proteins"/>
    <property type="match status" value="1"/>
</dbReference>
<accession>E3MTJ7</accession>
<feature type="transmembrane region" description="Helical" evidence="5">
    <location>
        <begin position="190"/>
        <end position="221"/>
    </location>
</feature>
<sequence>MNQSNLTTVFKVLYISQYPSLFISIFGMVTNFFHFFIVKKTMKTNPIFTFLMVICVFDCIYITTTATTELVNIINYIDHKCIGFINNADMYVRAIVWYVNQYGMATGSWITIFMGFIQIVAIKNPQKTIWNQKRSTKISLVTIVVFFVFFFIEAIFQLIFFSQLPFPPCLDRSLFYAQNFLLARLEIMDWITVGVIVTEILDLLMINNIKIVPFIVLFIWLRIIRKKAIEFDKLENSKIINSLLWASLLYYLSPLVMAIPVFTFITYLTGSVEYSNEDQMLVLQLSKVVNTFIVSIRPLLIMSKSADYQTALNSFFSLFSGQVGFFSVYHFEMFGVSDSSSEKQINYDFKNCEGIK</sequence>
<dbReference type="Pfam" id="PF10324">
    <property type="entry name" value="7TM_GPCR_Srw"/>
    <property type="match status" value="1"/>
</dbReference>
<organism evidence="8">
    <name type="scientific">Caenorhabditis remanei</name>
    <name type="common">Caenorhabditis vulgaris</name>
    <dbReference type="NCBI Taxonomy" id="31234"/>
    <lineage>
        <taxon>Eukaryota</taxon>
        <taxon>Metazoa</taxon>
        <taxon>Ecdysozoa</taxon>
        <taxon>Nematoda</taxon>
        <taxon>Chromadorea</taxon>
        <taxon>Rhabditida</taxon>
        <taxon>Rhabditina</taxon>
        <taxon>Rhabditomorpha</taxon>
        <taxon>Rhabditoidea</taxon>
        <taxon>Rhabditidae</taxon>
        <taxon>Peloderinae</taxon>
        <taxon>Caenorhabditis</taxon>
    </lineage>
</organism>
<feature type="transmembrane region" description="Helical" evidence="5">
    <location>
        <begin position="50"/>
        <end position="74"/>
    </location>
</feature>
<evidence type="ECO:0000313" key="7">
    <source>
        <dbReference type="EMBL" id="EFP08765.1"/>
    </source>
</evidence>
<dbReference type="HOGENOM" id="CLU_074436_0_0_1"/>
<dbReference type="AlphaFoldDB" id="E3MTJ7"/>
<gene>
    <name evidence="7" type="ORF">CRE_19830</name>
</gene>
<dbReference type="EMBL" id="DS268476">
    <property type="protein sequence ID" value="EFP08765.1"/>
    <property type="molecule type" value="Genomic_DNA"/>
</dbReference>
<feature type="transmembrane region" description="Helical" evidence="5">
    <location>
        <begin position="312"/>
        <end position="331"/>
    </location>
</feature>
<evidence type="ECO:0000256" key="2">
    <source>
        <dbReference type="ARBA" id="ARBA00022692"/>
    </source>
</evidence>
<dbReference type="SUPFAM" id="SSF81321">
    <property type="entry name" value="Family A G protein-coupled receptor-like"/>
    <property type="match status" value="1"/>
</dbReference>
<keyword evidence="4 5" id="KW-0472">Membrane</keyword>
<dbReference type="InParanoid" id="E3MTJ7"/>
<dbReference type="InterPro" id="IPR019427">
    <property type="entry name" value="7TM_GPCR_serpentine_rcpt_Srw"/>
</dbReference>
<keyword evidence="3 5" id="KW-1133">Transmembrane helix</keyword>
<proteinExistence type="predicted"/>
<dbReference type="InterPro" id="IPR017452">
    <property type="entry name" value="GPCR_Rhodpsn_7TM"/>
</dbReference>
<comment type="subcellular location">
    <subcellularLocation>
        <location evidence="1">Membrane</location>
    </subcellularLocation>
</comment>
<dbReference type="Proteomes" id="UP000008281">
    <property type="component" value="Unassembled WGS sequence"/>
</dbReference>
<reference evidence="7" key="1">
    <citation type="submission" date="2007-07" db="EMBL/GenBank/DDBJ databases">
        <title>PCAP assembly of the Caenorhabditis remanei genome.</title>
        <authorList>
            <consortium name="The Caenorhabditis remanei Sequencing Consortium"/>
            <person name="Wilson R.K."/>
        </authorList>
    </citation>
    <scope>NUCLEOTIDE SEQUENCE [LARGE SCALE GENOMIC DNA]</scope>
    <source>
        <strain evidence="7">PB4641</strain>
    </source>
</reference>
<dbReference type="PANTHER" id="PTHR22751">
    <property type="entry name" value="G-PROTEIN COUPLED RECEPTOR-RELATED"/>
    <property type="match status" value="1"/>
</dbReference>
<protein>
    <recommendedName>
        <fullName evidence="6">G-protein coupled receptors family 1 profile domain-containing protein</fullName>
    </recommendedName>
</protein>
<dbReference type="GO" id="GO:0008528">
    <property type="term" value="F:G protein-coupled peptide receptor activity"/>
    <property type="evidence" value="ECO:0007669"/>
    <property type="project" value="InterPro"/>
</dbReference>
<evidence type="ECO:0000313" key="8">
    <source>
        <dbReference type="Proteomes" id="UP000008281"/>
    </source>
</evidence>
<keyword evidence="2 5" id="KW-0812">Transmembrane</keyword>
<evidence type="ECO:0000256" key="4">
    <source>
        <dbReference type="ARBA" id="ARBA00023136"/>
    </source>
</evidence>
<feature type="domain" description="G-protein coupled receptors family 1 profile" evidence="6">
    <location>
        <begin position="30"/>
        <end position="301"/>
    </location>
</feature>
<feature type="transmembrane region" description="Helical" evidence="5">
    <location>
        <begin position="94"/>
        <end position="117"/>
    </location>
</feature>